<proteinExistence type="predicted"/>
<evidence type="ECO:0000259" key="5">
    <source>
        <dbReference type="PROSITE" id="PS50987"/>
    </source>
</evidence>
<keyword evidence="2" id="KW-0238">DNA-binding</keyword>
<organism evidence="6 7">
    <name type="scientific">Anaeromyxobacter paludicola</name>
    <dbReference type="NCBI Taxonomy" id="2918171"/>
    <lineage>
        <taxon>Bacteria</taxon>
        <taxon>Pseudomonadati</taxon>
        <taxon>Myxococcota</taxon>
        <taxon>Myxococcia</taxon>
        <taxon>Myxococcales</taxon>
        <taxon>Cystobacterineae</taxon>
        <taxon>Anaeromyxobacteraceae</taxon>
        <taxon>Anaeromyxobacter</taxon>
    </lineage>
</organism>
<dbReference type="CDD" id="cd00158">
    <property type="entry name" value="RHOD"/>
    <property type="match status" value="1"/>
</dbReference>
<dbReference type="PANTHER" id="PTHR43132">
    <property type="entry name" value="ARSENICAL RESISTANCE OPERON REPRESSOR ARSR-RELATED"/>
    <property type="match status" value="1"/>
</dbReference>
<dbReference type="SUPFAM" id="SSF46785">
    <property type="entry name" value="Winged helix' DNA-binding domain"/>
    <property type="match status" value="1"/>
</dbReference>
<dbReference type="PROSITE" id="PS50987">
    <property type="entry name" value="HTH_ARSR_2"/>
    <property type="match status" value="1"/>
</dbReference>
<keyword evidence="3" id="KW-0804">Transcription</keyword>
<gene>
    <name evidence="6" type="ORF">AMPC_19640</name>
</gene>
<sequence length="226" mass="24439">MLSPARRFRNTIYAQFARVPKALASAPRLEILQVLSQAPRTVEALARLVEMSLANTSQHLQVLRNAGLVEAEKQGLFVTYRVVDPAVTGLLLLMRNVAEARLGDVAKVTREFLSESGQDEPVDEVELLRKIKEGAVTLIDVRPPEEFAAGHLPGSISVPLPELAARLASLPRRRMIVAVCRGRYCVLGIEAVRLLRAAGLKAVRLPKAISELAAEGLAMAQGGVAP</sequence>
<dbReference type="InterPro" id="IPR036873">
    <property type="entry name" value="Rhodanese-like_dom_sf"/>
</dbReference>
<dbReference type="InterPro" id="IPR036388">
    <property type="entry name" value="WH-like_DNA-bd_sf"/>
</dbReference>
<dbReference type="RefSeq" id="WP_248346127.1">
    <property type="nucleotide sequence ID" value="NZ_AP025592.1"/>
</dbReference>
<dbReference type="InterPro" id="IPR001845">
    <property type="entry name" value="HTH_ArsR_DNA-bd_dom"/>
</dbReference>
<dbReference type="EMBL" id="AP025592">
    <property type="protein sequence ID" value="BDG08851.1"/>
    <property type="molecule type" value="Genomic_DNA"/>
</dbReference>
<dbReference type="InterPro" id="IPR001763">
    <property type="entry name" value="Rhodanese-like_dom"/>
</dbReference>
<feature type="domain" description="HTH arsR-type" evidence="5">
    <location>
        <begin position="8"/>
        <end position="102"/>
    </location>
</feature>
<dbReference type="PRINTS" id="PR00778">
    <property type="entry name" value="HTHARSR"/>
</dbReference>
<dbReference type="NCBIfam" id="NF033788">
    <property type="entry name" value="HTH_metalloreg"/>
    <property type="match status" value="1"/>
</dbReference>
<evidence type="ECO:0000259" key="4">
    <source>
        <dbReference type="PROSITE" id="PS50206"/>
    </source>
</evidence>
<dbReference type="Proteomes" id="UP001162734">
    <property type="component" value="Chromosome"/>
</dbReference>
<accession>A0ABN6N733</accession>
<evidence type="ECO:0000256" key="3">
    <source>
        <dbReference type="ARBA" id="ARBA00023163"/>
    </source>
</evidence>
<keyword evidence="1" id="KW-0805">Transcription regulation</keyword>
<keyword evidence="7" id="KW-1185">Reference proteome</keyword>
<evidence type="ECO:0000313" key="6">
    <source>
        <dbReference type="EMBL" id="BDG08851.1"/>
    </source>
</evidence>
<dbReference type="CDD" id="cd00090">
    <property type="entry name" value="HTH_ARSR"/>
    <property type="match status" value="1"/>
</dbReference>
<dbReference type="PROSITE" id="PS50206">
    <property type="entry name" value="RHODANESE_3"/>
    <property type="match status" value="1"/>
</dbReference>
<dbReference type="InterPro" id="IPR011991">
    <property type="entry name" value="ArsR-like_HTH"/>
</dbReference>
<dbReference type="InterPro" id="IPR036390">
    <property type="entry name" value="WH_DNA-bd_sf"/>
</dbReference>
<dbReference type="SMART" id="SM00450">
    <property type="entry name" value="RHOD"/>
    <property type="match status" value="1"/>
</dbReference>
<evidence type="ECO:0000256" key="2">
    <source>
        <dbReference type="ARBA" id="ARBA00023125"/>
    </source>
</evidence>
<name>A0ABN6N733_9BACT</name>
<dbReference type="Gene3D" id="1.10.10.10">
    <property type="entry name" value="Winged helix-like DNA-binding domain superfamily/Winged helix DNA-binding domain"/>
    <property type="match status" value="1"/>
</dbReference>
<dbReference type="Pfam" id="PF00581">
    <property type="entry name" value="Rhodanese"/>
    <property type="match status" value="1"/>
</dbReference>
<reference evidence="7" key="1">
    <citation type="journal article" date="2022" name="Int. J. Syst. Evol. Microbiol.">
        <title>Anaeromyxobacter oryzae sp. nov., Anaeromyxobacter diazotrophicus sp. nov. and Anaeromyxobacter paludicola sp. nov., isolated from paddy soils.</title>
        <authorList>
            <person name="Itoh H."/>
            <person name="Xu Z."/>
            <person name="Mise K."/>
            <person name="Masuda Y."/>
            <person name="Ushijima N."/>
            <person name="Hayakawa C."/>
            <person name="Shiratori Y."/>
            <person name="Senoo K."/>
        </authorList>
    </citation>
    <scope>NUCLEOTIDE SEQUENCE [LARGE SCALE GENOMIC DNA]</scope>
    <source>
        <strain evidence="7">Red630</strain>
    </source>
</reference>
<dbReference type="InterPro" id="IPR051011">
    <property type="entry name" value="Metal_resp_trans_reg"/>
</dbReference>
<feature type="domain" description="Rhodanese" evidence="4">
    <location>
        <begin position="132"/>
        <end position="221"/>
    </location>
</feature>
<evidence type="ECO:0000256" key="1">
    <source>
        <dbReference type="ARBA" id="ARBA00023015"/>
    </source>
</evidence>
<dbReference type="SMART" id="SM00418">
    <property type="entry name" value="HTH_ARSR"/>
    <property type="match status" value="1"/>
</dbReference>
<dbReference type="Gene3D" id="3.40.250.10">
    <property type="entry name" value="Rhodanese-like domain"/>
    <property type="match status" value="1"/>
</dbReference>
<protein>
    <submittedName>
        <fullName evidence="6">ArsR family transcriptional regulator</fullName>
    </submittedName>
</protein>
<dbReference type="Pfam" id="PF01022">
    <property type="entry name" value="HTH_5"/>
    <property type="match status" value="1"/>
</dbReference>
<dbReference type="PANTHER" id="PTHR43132:SF8">
    <property type="entry name" value="HTH-TYPE TRANSCRIPTIONAL REGULATOR KMTR"/>
    <property type="match status" value="1"/>
</dbReference>
<evidence type="ECO:0000313" key="7">
    <source>
        <dbReference type="Proteomes" id="UP001162734"/>
    </source>
</evidence>